<dbReference type="AlphaFoldDB" id="A0AAV4YEW9"/>
<dbReference type="EMBL" id="BPLR01019171">
    <property type="protein sequence ID" value="GIZ04946.1"/>
    <property type="molecule type" value="Genomic_DNA"/>
</dbReference>
<feature type="region of interest" description="Disordered" evidence="1">
    <location>
        <begin position="1"/>
        <end position="24"/>
    </location>
</feature>
<organism evidence="2 3">
    <name type="scientific">Caerostris extrusa</name>
    <name type="common">Bark spider</name>
    <name type="synonym">Caerostris bankana</name>
    <dbReference type="NCBI Taxonomy" id="172846"/>
    <lineage>
        <taxon>Eukaryota</taxon>
        <taxon>Metazoa</taxon>
        <taxon>Ecdysozoa</taxon>
        <taxon>Arthropoda</taxon>
        <taxon>Chelicerata</taxon>
        <taxon>Arachnida</taxon>
        <taxon>Araneae</taxon>
        <taxon>Araneomorphae</taxon>
        <taxon>Entelegynae</taxon>
        <taxon>Araneoidea</taxon>
        <taxon>Araneidae</taxon>
        <taxon>Caerostris</taxon>
    </lineage>
</organism>
<evidence type="ECO:0000313" key="2">
    <source>
        <dbReference type="EMBL" id="GIZ04946.1"/>
    </source>
</evidence>
<protein>
    <submittedName>
        <fullName evidence="2">Uncharacterized protein</fullName>
    </submittedName>
</protein>
<sequence length="120" mass="14016">MQSPLENELSQVGNSANRVEEERVECSREKPIRQEISALRVFLGRGKNEADSAFRGKIMLRRSLGMSTDLTRLFLHASVWVLERKKKQQKKIRFPLKQQDLRSKRKRTQYTVKGITCINN</sequence>
<evidence type="ECO:0000313" key="3">
    <source>
        <dbReference type="Proteomes" id="UP001054945"/>
    </source>
</evidence>
<keyword evidence="3" id="KW-1185">Reference proteome</keyword>
<comment type="caution">
    <text evidence="2">The sequence shown here is derived from an EMBL/GenBank/DDBJ whole genome shotgun (WGS) entry which is preliminary data.</text>
</comment>
<name>A0AAV4YEW9_CAEEX</name>
<feature type="compositionally biased region" description="Polar residues" evidence="1">
    <location>
        <begin position="1"/>
        <end position="17"/>
    </location>
</feature>
<proteinExistence type="predicted"/>
<gene>
    <name evidence="2" type="ORF">CEXT_462651</name>
</gene>
<reference evidence="2 3" key="1">
    <citation type="submission" date="2021-06" db="EMBL/GenBank/DDBJ databases">
        <title>Caerostris extrusa draft genome.</title>
        <authorList>
            <person name="Kono N."/>
            <person name="Arakawa K."/>
        </authorList>
    </citation>
    <scope>NUCLEOTIDE SEQUENCE [LARGE SCALE GENOMIC DNA]</scope>
</reference>
<evidence type="ECO:0000256" key="1">
    <source>
        <dbReference type="SAM" id="MobiDB-lite"/>
    </source>
</evidence>
<accession>A0AAV4YEW9</accession>
<dbReference type="Proteomes" id="UP001054945">
    <property type="component" value="Unassembled WGS sequence"/>
</dbReference>